<sequence>MADPLAAPAVKASEMVVALVTLAAPIVGAVGAVAAAARVTVTV</sequence>
<dbReference type="AlphaFoldDB" id="A0A6J7E7B5"/>
<organism evidence="2">
    <name type="scientific">freshwater metagenome</name>
    <dbReference type="NCBI Taxonomy" id="449393"/>
    <lineage>
        <taxon>unclassified sequences</taxon>
        <taxon>metagenomes</taxon>
        <taxon>ecological metagenomes</taxon>
    </lineage>
</organism>
<evidence type="ECO:0000256" key="1">
    <source>
        <dbReference type="SAM" id="Phobius"/>
    </source>
</evidence>
<accession>A0A6J7E7B5</accession>
<evidence type="ECO:0000313" key="2">
    <source>
        <dbReference type="EMBL" id="CAB4877185.1"/>
    </source>
</evidence>
<gene>
    <name evidence="2" type="ORF">UFOPK3346_01407</name>
</gene>
<reference evidence="2" key="1">
    <citation type="submission" date="2020-05" db="EMBL/GenBank/DDBJ databases">
        <authorList>
            <person name="Chiriac C."/>
            <person name="Salcher M."/>
            <person name="Ghai R."/>
            <person name="Kavagutti S V."/>
        </authorList>
    </citation>
    <scope>NUCLEOTIDE SEQUENCE</scope>
</reference>
<keyword evidence="1" id="KW-0812">Transmembrane</keyword>
<feature type="transmembrane region" description="Helical" evidence="1">
    <location>
        <begin position="15"/>
        <end position="37"/>
    </location>
</feature>
<proteinExistence type="predicted"/>
<protein>
    <submittedName>
        <fullName evidence="2">Unannotated protein</fullName>
    </submittedName>
</protein>
<name>A0A6J7E7B5_9ZZZZ</name>
<keyword evidence="1" id="KW-1133">Transmembrane helix</keyword>
<dbReference type="EMBL" id="CAFBLE010000020">
    <property type="protein sequence ID" value="CAB4877185.1"/>
    <property type="molecule type" value="Genomic_DNA"/>
</dbReference>
<keyword evidence="1" id="KW-0472">Membrane</keyword>